<name>A0A4Q2S7F1_9HYPH</name>
<dbReference type="AlphaFoldDB" id="A0A4Q2S7F1"/>
<dbReference type="GO" id="GO:0006310">
    <property type="term" value="P:DNA recombination"/>
    <property type="evidence" value="ECO:0007669"/>
    <property type="project" value="UniProtKB-KW"/>
</dbReference>
<dbReference type="PANTHER" id="PTHR34605:SF3">
    <property type="entry name" value="P CELL-TYPE AGGLUTINATION PROTEIN MAP4-LIKE-RELATED"/>
    <property type="match status" value="1"/>
</dbReference>
<dbReference type="GO" id="GO:0003677">
    <property type="term" value="F:DNA binding"/>
    <property type="evidence" value="ECO:0007669"/>
    <property type="project" value="UniProtKB-UniRule"/>
</dbReference>
<dbReference type="InterPro" id="IPR052925">
    <property type="entry name" value="Phage_Integrase-like_Recomb"/>
</dbReference>
<evidence type="ECO:0000259" key="5">
    <source>
        <dbReference type="PROSITE" id="PS51898"/>
    </source>
</evidence>
<sequence length="335" mass="36049">MASSGGKTGGDKIAINCTARPLDEPCAINCNFADQPLQGLSTPVRDFVSSSIAPATKRAYAADLATYAASGRKIPSSPQDIAEFLAEKADVYAVATLQRHLAALAKVHRAIGARDPVKSELVASTMRGIRRTFGVAQRQAKALLRDDLFATLDKLGERPKDVRDRALLLLGFATAMRRSELAALDVADVEFIAKGMFVTIRRSKTDQEAQGRTIAVPFGRTRHCPVTALKDWLELAERREGPIFVYIDKHGNLSSWRISGGGVGHVVKARIAAAGYDPALFSGHSLRAGFATSAAQAGASTYKIRQVTGHRSEASLARYIRDADLFADNAVARML</sequence>
<evidence type="ECO:0000313" key="8">
    <source>
        <dbReference type="Proteomes" id="UP000291088"/>
    </source>
</evidence>
<dbReference type="InterPro" id="IPR002104">
    <property type="entry name" value="Integrase_catalytic"/>
</dbReference>
<dbReference type="GO" id="GO:0015074">
    <property type="term" value="P:DNA integration"/>
    <property type="evidence" value="ECO:0007669"/>
    <property type="project" value="UniProtKB-KW"/>
</dbReference>
<dbReference type="PANTHER" id="PTHR34605">
    <property type="entry name" value="PHAGE_INTEGRASE DOMAIN-CONTAINING PROTEIN"/>
    <property type="match status" value="1"/>
</dbReference>
<accession>A0A4Q2S7F1</accession>
<proteinExistence type="predicted"/>
<evidence type="ECO:0000313" key="7">
    <source>
        <dbReference type="EMBL" id="RYB98077.1"/>
    </source>
</evidence>
<keyword evidence="8" id="KW-1185">Reference proteome</keyword>
<dbReference type="InterPro" id="IPR011010">
    <property type="entry name" value="DNA_brk_join_enz"/>
</dbReference>
<dbReference type="InterPro" id="IPR013762">
    <property type="entry name" value="Integrase-like_cat_sf"/>
</dbReference>
<evidence type="ECO:0000259" key="6">
    <source>
        <dbReference type="PROSITE" id="PS51900"/>
    </source>
</evidence>
<organism evidence="7 8">
    <name type="scientific">Ciceribacter ferrooxidans</name>
    <dbReference type="NCBI Taxonomy" id="2509717"/>
    <lineage>
        <taxon>Bacteria</taxon>
        <taxon>Pseudomonadati</taxon>
        <taxon>Pseudomonadota</taxon>
        <taxon>Alphaproteobacteria</taxon>
        <taxon>Hyphomicrobiales</taxon>
        <taxon>Rhizobiaceae</taxon>
        <taxon>Ciceribacter</taxon>
    </lineage>
</organism>
<dbReference type="Pfam" id="PF00589">
    <property type="entry name" value="Phage_integrase"/>
    <property type="match status" value="1"/>
</dbReference>
<keyword evidence="3" id="KW-0233">DNA recombination</keyword>
<dbReference type="Proteomes" id="UP000291088">
    <property type="component" value="Unassembled WGS sequence"/>
</dbReference>
<dbReference type="InterPro" id="IPR044068">
    <property type="entry name" value="CB"/>
</dbReference>
<feature type="domain" description="Tyr recombinase" evidence="5">
    <location>
        <begin position="138"/>
        <end position="332"/>
    </location>
</feature>
<keyword evidence="1" id="KW-0229">DNA integration</keyword>
<dbReference type="EMBL" id="SDVB01000380">
    <property type="protein sequence ID" value="RYB98077.1"/>
    <property type="molecule type" value="Genomic_DNA"/>
</dbReference>
<evidence type="ECO:0000256" key="3">
    <source>
        <dbReference type="ARBA" id="ARBA00023172"/>
    </source>
</evidence>
<reference evidence="7 8" key="1">
    <citation type="submission" date="2019-01" db="EMBL/GenBank/DDBJ databases">
        <authorList>
            <person name="Deng T."/>
        </authorList>
    </citation>
    <scope>NUCLEOTIDE SEQUENCE [LARGE SCALE GENOMIC DNA]</scope>
    <source>
        <strain evidence="7 8">F8825</strain>
    </source>
</reference>
<evidence type="ECO:0000256" key="2">
    <source>
        <dbReference type="ARBA" id="ARBA00023125"/>
    </source>
</evidence>
<dbReference type="SUPFAM" id="SSF47823">
    <property type="entry name" value="lambda integrase-like, N-terminal domain"/>
    <property type="match status" value="1"/>
</dbReference>
<dbReference type="PROSITE" id="PS51898">
    <property type="entry name" value="TYR_RECOMBINASE"/>
    <property type="match status" value="1"/>
</dbReference>
<comment type="caution">
    <text evidence="7">The sequence shown here is derived from an EMBL/GenBank/DDBJ whole genome shotgun (WGS) entry which is preliminary data.</text>
</comment>
<dbReference type="PROSITE" id="PS51900">
    <property type="entry name" value="CB"/>
    <property type="match status" value="1"/>
</dbReference>
<evidence type="ECO:0000256" key="4">
    <source>
        <dbReference type="PROSITE-ProRule" id="PRU01248"/>
    </source>
</evidence>
<gene>
    <name evidence="7" type="ORF">EUU22_23400</name>
</gene>
<dbReference type="CDD" id="cd00799">
    <property type="entry name" value="INT_Cre_C"/>
    <property type="match status" value="1"/>
</dbReference>
<dbReference type="Gene3D" id="1.10.150.130">
    <property type="match status" value="1"/>
</dbReference>
<dbReference type="Gene3D" id="1.10.443.10">
    <property type="entry name" value="Intergrase catalytic core"/>
    <property type="match status" value="1"/>
</dbReference>
<protein>
    <submittedName>
        <fullName evidence="7">Site-specific integrase</fullName>
    </submittedName>
</protein>
<feature type="domain" description="Core-binding (CB)" evidence="6">
    <location>
        <begin position="38"/>
        <end position="112"/>
    </location>
</feature>
<evidence type="ECO:0000256" key="1">
    <source>
        <dbReference type="ARBA" id="ARBA00022908"/>
    </source>
</evidence>
<dbReference type="SUPFAM" id="SSF56349">
    <property type="entry name" value="DNA breaking-rejoining enzymes"/>
    <property type="match status" value="1"/>
</dbReference>
<dbReference type="OrthoDB" id="5513193at2"/>
<dbReference type="InterPro" id="IPR010998">
    <property type="entry name" value="Integrase_recombinase_N"/>
</dbReference>
<keyword evidence="2 4" id="KW-0238">DNA-binding</keyword>